<proteinExistence type="predicted"/>
<dbReference type="Proteomes" id="UP000178395">
    <property type="component" value="Unassembled WGS sequence"/>
</dbReference>
<gene>
    <name evidence="2" type="ORF">A2W39_00750</name>
</gene>
<feature type="compositionally biased region" description="Basic and acidic residues" evidence="1">
    <location>
        <begin position="28"/>
        <end position="58"/>
    </location>
</feature>
<evidence type="ECO:0000256" key="1">
    <source>
        <dbReference type="SAM" id="MobiDB-lite"/>
    </source>
</evidence>
<feature type="region of interest" description="Disordered" evidence="1">
    <location>
        <begin position="1"/>
        <end position="81"/>
    </location>
</feature>
<sequence>MVDYRQNFLNQEKTREGGEVLKPAEAPKTPEEEIRELEQKLLEKKRELEKTRETEKPAEGPLKAAPSPAVPLPPLIAQKPPSKAAVETKLTEETKKAIDELIVTAFTKGLDKAVHQAQKLNSPYLLDAFHDTLVDKLYNELLAKRRIKEM</sequence>
<protein>
    <submittedName>
        <fullName evidence="2">Uncharacterized protein</fullName>
    </submittedName>
</protein>
<evidence type="ECO:0000313" key="3">
    <source>
        <dbReference type="Proteomes" id="UP000178395"/>
    </source>
</evidence>
<dbReference type="AlphaFoldDB" id="A0A1F5BZZ8"/>
<name>A0A1F5BZZ8_9BACT</name>
<reference evidence="2 3" key="1">
    <citation type="journal article" date="2016" name="Nat. Commun.">
        <title>Thousands of microbial genomes shed light on interconnected biogeochemical processes in an aquifer system.</title>
        <authorList>
            <person name="Anantharaman K."/>
            <person name="Brown C.T."/>
            <person name="Hug L.A."/>
            <person name="Sharon I."/>
            <person name="Castelle C.J."/>
            <person name="Probst A.J."/>
            <person name="Thomas B.C."/>
            <person name="Singh A."/>
            <person name="Wilkins M.J."/>
            <person name="Karaoz U."/>
            <person name="Brodie E.L."/>
            <person name="Williams K.H."/>
            <person name="Hubbard S.S."/>
            <person name="Banfield J.F."/>
        </authorList>
    </citation>
    <scope>NUCLEOTIDE SEQUENCE [LARGE SCALE GENOMIC DNA]</scope>
</reference>
<accession>A0A1F5BZZ8</accession>
<evidence type="ECO:0000313" key="2">
    <source>
        <dbReference type="EMBL" id="OGD36173.1"/>
    </source>
</evidence>
<organism evidence="2 3">
    <name type="scientific">Candidatus Azambacteria bacterium RIFCSPHIGHO2_01_46_10</name>
    <dbReference type="NCBI Taxonomy" id="1797293"/>
    <lineage>
        <taxon>Bacteria</taxon>
        <taxon>Candidatus Azamiibacteriota</taxon>
    </lineage>
</organism>
<comment type="caution">
    <text evidence="2">The sequence shown here is derived from an EMBL/GenBank/DDBJ whole genome shotgun (WGS) entry which is preliminary data.</text>
</comment>
<dbReference type="EMBL" id="MEYJ01000003">
    <property type="protein sequence ID" value="OGD36173.1"/>
    <property type="molecule type" value="Genomic_DNA"/>
</dbReference>